<accession>A0A8S9XF90</accession>
<evidence type="ECO:0000256" key="1">
    <source>
        <dbReference type="SAM" id="SignalP"/>
    </source>
</evidence>
<dbReference type="AlphaFoldDB" id="A0A8S9XF90"/>
<dbReference type="InterPro" id="IPR038606">
    <property type="entry name" value="To_sf"/>
</dbReference>
<dbReference type="InterPro" id="IPR010562">
    <property type="entry name" value="Haemolymph_juvenile_hormone-bd"/>
</dbReference>
<dbReference type="Gene3D" id="3.15.10.30">
    <property type="entry name" value="Haemolymph juvenile hormone binding protein"/>
    <property type="match status" value="1"/>
</dbReference>
<organism evidence="2 3">
    <name type="scientific">Apolygus lucorum</name>
    <name type="common">Small green plant bug</name>
    <name type="synonym">Lygocoris lucorum</name>
    <dbReference type="NCBI Taxonomy" id="248454"/>
    <lineage>
        <taxon>Eukaryota</taxon>
        <taxon>Metazoa</taxon>
        <taxon>Ecdysozoa</taxon>
        <taxon>Arthropoda</taxon>
        <taxon>Hexapoda</taxon>
        <taxon>Insecta</taxon>
        <taxon>Pterygota</taxon>
        <taxon>Neoptera</taxon>
        <taxon>Paraneoptera</taxon>
        <taxon>Hemiptera</taxon>
        <taxon>Heteroptera</taxon>
        <taxon>Panheteroptera</taxon>
        <taxon>Cimicomorpha</taxon>
        <taxon>Miridae</taxon>
        <taxon>Mirini</taxon>
        <taxon>Apolygus</taxon>
    </lineage>
</organism>
<protein>
    <submittedName>
        <fullName evidence="2">Uncharacterized protein</fullName>
    </submittedName>
</protein>
<dbReference type="EMBL" id="WIXP02000008">
    <property type="protein sequence ID" value="KAF6206275.1"/>
    <property type="molecule type" value="Genomic_DNA"/>
</dbReference>
<name>A0A8S9XF90_APOLU</name>
<gene>
    <name evidence="2" type="ORF">GE061_017504</name>
</gene>
<keyword evidence="3" id="KW-1185">Reference proteome</keyword>
<feature type="signal peptide" evidence="1">
    <location>
        <begin position="1"/>
        <end position="24"/>
    </location>
</feature>
<dbReference type="PANTHER" id="PTHR11008:SF9">
    <property type="entry name" value="PROTEIN TAKEOUT-LIKE PROTEIN"/>
    <property type="match status" value="1"/>
</dbReference>
<reference evidence="2" key="1">
    <citation type="journal article" date="2021" name="Mol. Ecol. Resour.">
        <title>Apolygus lucorum genome provides insights into omnivorousness and mesophyll feeding.</title>
        <authorList>
            <person name="Liu Y."/>
            <person name="Liu H."/>
            <person name="Wang H."/>
            <person name="Huang T."/>
            <person name="Liu B."/>
            <person name="Yang B."/>
            <person name="Yin L."/>
            <person name="Li B."/>
            <person name="Zhang Y."/>
            <person name="Zhang S."/>
            <person name="Jiang F."/>
            <person name="Zhang X."/>
            <person name="Ren Y."/>
            <person name="Wang B."/>
            <person name="Wang S."/>
            <person name="Lu Y."/>
            <person name="Wu K."/>
            <person name="Fan W."/>
            <person name="Wang G."/>
        </authorList>
    </citation>
    <scope>NUCLEOTIDE SEQUENCE</scope>
    <source>
        <strain evidence="2">12Hb</strain>
    </source>
</reference>
<keyword evidence="1" id="KW-0732">Signal</keyword>
<feature type="chain" id="PRO_5035730132" evidence="1">
    <location>
        <begin position="25"/>
        <end position="246"/>
    </location>
</feature>
<dbReference type="Pfam" id="PF06585">
    <property type="entry name" value="JHBP"/>
    <property type="match status" value="1"/>
</dbReference>
<evidence type="ECO:0000313" key="3">
    <source>
        <dbReference type="Proteomes" id="UP000466442"/>
    </source>
</evidence>
<dbReference type="PANTHER" id="PTHR11008">
    <property type="entry name" value="PROTEIN TAKEOUT-LIKE PROTEIN"/>
    <property type="match status" value="1"/>
</dbReference>
<sequence length="246" mass="27313">MNSKILIFLTTFCVFQTLFTRCSAELQEENSSEGDLQPLLDKFLKKVKEILHGNDPYNYAGSSGHSNSYGTLFNGSVSELIISGISTMNVTYLNATQVDPNIYLKLDLTFSNIMVTGNYFLDLDTLSLLKLYGDGELGVIAPSLSINITASLTQEAAYKNVLQFTDLDISLGIPELKLDVKNLLNRPPLSTFASQILTDVSPRLLSEDGQVLNMLNKWAKSKLNEQAMKNEIDLAFVIEFMQKFTG</sequence>
<dbReference type="Proteomes" id="UP000466442">
    <property type="component" value="Unassembled WGS sequence"/>
</dbReference>
<comment type="caution">
    <text evidence="2">The sequence shown here is derived from an EMBL/GenBank/DDBJ whole genome shotgun (WGS) entry which is preliminary data.</text>
</comment>
<dbReference type="OrthoDB" id="6370791at2759"/>
<evidence type="ECO:0000313" key="2">
    <source>
        <dbReference type="EMBL" id="KAF6206275.1"/>
    </source>
</evidence>
<proteinExistence type="predicted"/>